<sequence>MFPDAVDLIFKAQIALQAAQAGDPRFETLVEKLMERCSLSADQVLNNLIQLSQGNVSI</sequence>
<protein>
    <submittedName>
        <fullName evidence="1">Uncharacterized protein</fullName>
    </submittedName>
</protein>
<gene>
    <name evidence="1" type="ORF">UFOVP273_58</name>
</gene>
<reference evidence="1" key="1">
    <citation type="submission" date="2020-04" db="EMBL/GenBank/DDBJ databases">
        <authorList>
            <person name="Chiriac C."/>
            <person name="Salcher M."/>
            <person name="Ghai R."/>
            <person name="Kavagutti S V."/>
        </authorList>
    </citation>
    <scope>NUCLEOTIDE SEQUENCE</scope>
</reference>
<organism evidence="1">
    <name type="scientific">uncultured Caudovirales phage</name>
    <dbReference type="NCBI Taxonomy" id="2100421"/>
    <lineage>
        <taxon>Viruses</taxon>
        <taxon>Duplodnaviria</taxon>
        <taxon>Heunggongvirae</taxon>
        <taxon>Uroviricota</taxon>
        <taxon>Caudoviricetes</taxon>
        <taxon>Peduoviridae</taxon>
        <taxon>Maltschvirus</taxon>
        <taxon>Maltschvirus maltsch</taxon>
    </lineage>
</organism>
<evidence type="ECO:0000313" key="1">
    <source>
        <dbReference type="EMBL" id="CAB4134424.1"/>
    </source>
</evidence>
<proteinExistence type="predicted"/>
<name>A0A6J5LIM6_9CAUD</name>
<dbReference type="EMBL" id="LR796284">
    <property type="protein sequence ID" value="CAB4134424.1"/>
    <property type="molecule type" value="Genomic_DNA"/>
</dbReference>
<accession>A0A6J5LIM6</accession>